<dbReference type="Proteomes" id="UP000255460">
    <property type="component" value="Unassembled WGS sequence"/>
</dbReference>
<dbReference type="AlphaFoldDB" id="A0A376YIL6"/>
<accession>A0A376YIL6</accession>
<proteinExistence type="predicted"/>
<reference evidence="2 3" key="1">
    <citation type="submission" date="2018-06" db="EMBL/GenBank/DDBJ databases">
        <authorList>
            <consortium name="Pathogen Informatics"/>
            <person name="Doyle S."/>
        </authorList>
    </citation>
    <scope>NUCLEOTIDE SEQUENCE [LARGE SCALE GENOMIC DNA]</scope>
    <source>
        <strain evidence="2 3">NCTC10418</strain>
    </source>
</reference>
<dbReference type="EMBL" id="UFZQ01000002">
    <property type="protein sequence ID" value="STK04370.1"/>
    <property type="molecule type" value="Genomic_DNA"/>
</dbReference>
<keyword evidence="1" id="KW-0812">Transmembrane</keyword>
<organism evidence="2 3">
    <name type="scientific">Escherichia coli</name>
    <dbReference type="NCBI Taxonomy" id="562"/>
    <lineage>
        <taxon>Bacteria</taxon>
        <taxon>Pseudomonadati</taxon>
        <taxon>Pseudomonadota</taxon>
        <taxon>Gammaproteobacteria</taxon>
        <taxon>Enterobacterales</taxon>
        <taxon>Enterobacteriaceae</taxon>
        <taxon>Escherichia</taxon>
    </lineage>
</organism>
<keyword evidence="1" id="KW-1133">Transmembrane helix</keyword>
<feature type="transmembrane region" description="Helical" evidence="1">
    <location>
        <begin position="126"/>
        <end position="147"/>
    </location>
</feature>
<keyword evidence="1" id="KW-0472">Membrane</keyword>
<evidence type="ECO:0000256" key="1">
    <source>
        <dbReference type="SAM" id="Phobius"/>
    </source>
</evidence>
<evidence type="ECO:0000313" key="3">
    <source>
        <dbReference type="Proteomes" id="UP000255460"/>
    </source>
</evidence>
<gene>
    <name evidence="2" type="ORF">NCTC10418_07608</name>
</gene>
<name>A0A376YIL6_ECOLX</name>
<sequence>MPRQRHVRRHSVAQCGFTGYPPKPRTSGFCLLYSLELRSRPLLSPTARNLQPLGCLWSKTDNVKAIFSESYPTGKSPLFCLRKMTWNTKDFIKKWYDSILESIPHDVNIINNIIDEHHKLWKIQRFIRLVVLFSTAFCPLIACFLINNSVSFLYIFIIAFSWALLFNIVVFIDTIARIIPSPLSDQVIIDRETIQFLIVLTSYYPDVQQELFDRLLSGKKLTIRDEQEIEDTCLRKNVTCSKR</sequence>
<feature type="transmembrane region" description="Helical" evidence="1">
    <location>
        <begin position="153"/>
        <end position="172"/>
    </location>
</feature>
<evidence type="ECO:0000313" key="2">
    <source>
        <dbReference type="EMBL" id="STK04370.1"/>
    </source>
</evidence>
<protein>
    <submittedName>
        <fullName evidence="2">Protein YafA</fullName>
    </submittedName>
</protein>